<feature type="compositionally biased region" description="Basic and acidic residues" evidence="1">
    <location>
        <begin position="300"/>
        <end position="315"/>
    </location>
</feature>
<dbReference type="GO" id="GO:0000149">
    <property type="term" value="F:SNARE binding"/>
    <property type="evidence" value="ECO:0007669"/>
    <property type="project" value="TreeGrafter"/>
</dbReference>
<dbReference type="Proteomes" id="UP000023152">
    <property type="component" value="Unassembled WGS sequence"/>
</dbReference>
<feature type="transmembrane region" description="Helical" evidence="2">
    <location>
        <begin position="374"/>
        <end position="394"/>
    </location>
</feature>
<dbReference type="SUPFAM" id="SSF53300">
    <property type="entry name" value="vWA-like"/>
    <property type="match status" value="1"/>
</dbReference>
<accession>X6NHS5</accession>
<dbReference type="GO" id="GO:0006886">
    <property type="term" value="P:intracellular protein transport"/>
    <property type="evidence" value="ECO:0007669"/>
    <property type="project" value="InterPro"/>
</dbReference>
<dbReference type="Gene3D" id="3.40.50.410">
    <property type="entry name" value="von Willebrand factor, type A domain"/>
    <property type="match status" value="1"/>
</dbReference>
<organism evidence="4 5">
    <name type="scientific">Reticulomyxa filosa</name>
    <dbReference type="NCBI Taxonomy" id="46433"/>
    <lineage>
        <taxon>Eukaryota</taxon>
        <taxon>Sar</taxon>
        <taxon>Rhizaria</taxon>
        <taxon>Retaria</taxon>
        <taxon>Foraminifera</taxon>
        <taxon>Monothalamids</taxon>
        <taxon>Reticulomyxidae</taxon>
        <taxon>Reticulomyxa</taxon>
    </lineage>
</organism>
<dbReference type="PANTHER" id="PTHR13803:SF36">
    <property type="entry name" value="TYPE A VON WILLEBRAND FACTOR DOMAIN-CONTAINING PROTEIN"/>
    <property type="match status" value="1"/>
</dbReference>
<keyword evidence="2" id="KW-0472">Membrane</keyword>
<dbReference type="OrthoDB" id="1724672at2759"/>
<dbReference type="GO" id="GO:0030127">
    <property type="term" value="C:COPII vesicle coat"/>
    <property type="evidence" value="ECO:0007669"/>
    <property type="project" value="InterPro"/>
</dbReference>
<evidence type="ECO:0000256" key="2">
    <source>
        <dbReference type="SAM" id="Phobius"/>
    </source>
</evidence>
<dbReference type="PANTHER" id="PTHR13803">
    <property type="entry name" value="SEC24-RELATED PROTEIN"/>
    <property type="match status" value="1"/>
</dbReference>
<keyword evidence="2" id="KW-0812">Transmembrane</keyword>
<gene>
    <name evidence="4" type="ORF">RFI_11843</name>
</gene>
<evidence type="ECO:0000259" key="3">
    <source>
        <dbReference type="Pfam" id="PF04811"/>
    </source>
</evidence>
<evidence type="ECO:0000313" key="4">
    <source>
        <dbReference type="EMBL" id="ETO25294.1"/>
    </source>
</evidence>
<name>X6NHS5_RETFI</name>
<feature type="transmembrane region" description="Helical" evidence="2">
    <location>
        <begin position="415"/>
        <end position="437"/>
    </location>
</feature>
<keyword evidence="5" id="KW-1185">Reference proteome</keyword>
<feature type="compositionally biased region" description="Polar residues" evidence="1">
    <location>
        <begin position="255"/>
        <end position="273"/>
    </location>
</feature>
<comment type="caution">
    <text evidence="4">The sequence shown here is derived from an EMBL/GenBank/DDBJ whole genome shotgun (WGS) entry which is preliminary data.</text>
</comment>
<dbReference type="GO" id="GO:0090110">
    <property type="term" value="P:COPII-coated vesicle cargo loading"/>
    <property type="evidence" value="ECO:0007669"/>
    <property type="project" value="TreeGrafter"/>
</dbReference>
<feature type="compositionally biased region" description="Low complexity" evidence="1">
    <location>
        <begin position="283"/>
        <end position="299"/>
    </location>
</feature>
<feature type="domain" description="Sec23/Sec24 trunk" evidence="3">
    <location>
        <begin position="26"/>
        <end position="216"/>
    </location>
</feature>
<dbReference type="GO" id="GO:0070971">
    <property type="term" value="C:endoplasmic reticulum exit site"/>
    <property type="evidence" value="ECO:0007669"/>
    <property type="project" value="TreeGrafter"/>
</dbReference>
<feature type="region of interest" description="Disordered" evidence="1">
    <location>
        <begin position="250"/>
        <end position="318"/>
    </location>
</feature>
<evidence type="ECO:0000256" key="1">
    <source>
        <dbReference type="SAM" id="MobiDB-lite"/>
    </source>
</evidence>
<keyword evidence="2" id="KW-1133">Transmembrane helix</keyword>
<dbReference type="AlphaFoldDB" id="X6NHS5"/>
<dbReference type="GO" id="GO:0008270">
    <property type="term" value="F:zinc ion binding"/>
    <property type="evidence" value="ECO:0007669"/>
    <property type="project" value="TreeGrafter"/>
</dbReference>
<dbReference type="InterPro" id="IPR036465">
    <property type="entry name" value="vWFA_dom_sf"/>
</dbReference>
<reference evidence="4 5" key="1">
    <citation type="journal article" date="2013" name="Curr. Biol.">
        <title>The Genome of the Foraminiferan Reticulomyxa filosa.</title>
        <authorList>
            <person name="Glockner G."/>
            <person name="Hulsmann N."/>
            <person name="Schleicher M."/>
            <person name="Noegel A.A."/>
            <person name="Eichinger L."/>
            <person name="Gallinger C."/>
            <person name="Pawlowski J."/>
            <person name="Sierra R."/>
            <person name="Euteneuer U."/>
            <person name="Pillet L."/>
            <person name="Moustafa A."/>
            <person name="Platzer M."/>
            <person name="Groth M."/>
            <person name="Szafranski K."/>
            <person name="Schliwa M."/>
        </authorList>
    </citation>
    <scope>NUCLEOTIDE SEQUENCE [LARGE SCALE GENOMIC DNA]</scope>
</reference>
<dbReference type="InterPro" id="IPR050550">
    <property type="entry name" value="SEC23_SEC24_subfamily"/>
</dbReference>
<dbReference type="EMBL" id="ASPP01008644">
    <property type="protein sequence ID" value="ETO25294.1"/>
    <property type="molecule type" value="Genomic_DNA"/>
</dbReference>
<dbReference type="Pfam" id="PF04811">
    <property type="entry name" value="Sec23_trunk"/>
    <property type="match status" value="1"/>
</dbReference>
<evidence type="ECO:0000313" key="5">
    <source>
        <dbReference type="Proteomes" id="UP000023152"/>
    </source>
</evidence>
<dbReference type="InterPro" id="IPR006896">
    <property type="entry name" value="Sec23/24_trunk_dom"/>
</dbReference>
<proteinExistence type="predicted"/>
<protein>
    <recommendedName>
        <fullName evidence="3">Sec23/Sec24 trunk domain-containing protein</fullName>
    </recommendedName>
</protein>
<sequence length="440" mass="49515">MYICIYACLQQHIQIMSFHLNKRVSRLQSVQAAVDDQITGLAKEKPNCKVGLVTFSNEVTIIGDGINDPEFIAGDKLQKMDVLKEIGSKYKFEKNVKESSKALSDKLWGLTEKGQTALGPALVASVALASQRAGSQVILCTDGLANIGLGTLEVFEGDDTELDTVEQWYEQVANWALEKGVVVNVISITDSQCKLENLGKVCDITQGKVQRINPLQLTTNFKGILQKKVLATNVQATILLHPVIRFKSDDEDQGSELSQPGQAQRNIIVNSKKQSNEEDKQNTTTTTISKKETSSSTDVTDSKSLEEKTESKTDESAMSQIEISRQVQDIGNVFQDSRVYFEYVFRKQLLKQDQYKNLKHLIFQVQIQYVRPDGGIPTAFLFFFFFFAKMLRVITQQKPITRSKEEVIKNLNMDVIAGLSLFFFLFVFMHHFNSILIELL</sequence>